<organism evidence="2 3">
    <name type="scientific">Pseudogymnoascus verrucosus</name>
    <dbReference type="NCBI Taxonomy" id="342668"/>
    <lineage>
        <taxon>Eukaryota</taxon>
        <taxon>Fungi</taxon>
        <taxon>Dikarya</taxon>
        <taxon>Ascomycota</taxon>
        <taxon>Pezizomycotina</taxon>
        <taxon>Leotiomycetes</taxon>
        <taxon>Thelebolales</taxon>
        <taxon>Thelebolaceae</taxon>
        <taxon>Pseudogymnoascus</taxon>
    </lineage>
</organism>
<dbReference type="GeneID" id="28836732"/>
<reference evidence="2 3" key="1">
    <citation type="submission" date="2016-03" db="EMBL/GenBank/DDBJ databases">
        <title>Comparative genomics of Pseudogymnoascus destructans, the fungus causing white-nose syndrome of bats.</title>
        <authorList>
            <person name="Palmer J.M."/>
            <person name="Drees K.P."/>
            <person name="Foster J.T."/>
            <person name="Lindner D.L."/>
        </authorList>
    </citation>
    <scope>NUCLEOTIDE SEQUENCE [LARGE SCALE GENOMIC DNA]</scope>
    <source>
        <strain evidence="2 3">UAMH 10579</strain>
    </source>
</reference>
<sequence length="243" mass="26454">MAPTIILIRHAQAEHNATKDYSIPDPALTVLGAGLQCDALRAALKELPLEIDLIVSSPMRRTLQTTTNALGWRMAEGCPAIALAEFQENSAKPCDTGSDAAAMAAEWPAFDWSEVDPVFPAKTGLYEFSKDGLTRRGVEARKWLRGRKEKVIAVVSHAGFLRVGVSYCQYANADFRVFEFAEGEEEVGGRLVEWELTEERAGGLGKSEKGVFGWETQHFPEEKVEEGVPAEDAQGASAVKVAS</sequence>
<dbReference type="RefSeq" id="XP_059319888.1">
    <property type="nucleotide sequence ID" value="XM_059463526.1"/>
</dbReference>
<keyword evidence="3" id="KW-1185">Reference proteome</keyword>
<dbReference type="InterPro" id="IPR029033">
    <property type="entry name" value="His_PPase_superfam"/>
</dbReference>
<dbReference type="SMART" id="SM00855">
    <property type="entry name" value="PGAM"/>
    <property type="match status" value="1"/>
</dbReference>
<evidence type="ECO:0000256" key="1">
    <source>
        <dbReference type="SAM" id="MobiDB-lite"/>
    </source>
</evidence>
<dbReference type="PANTHER" id="PTHR48100">
    <property type="entry name" value="BROAD-SPECIFICITY PHOSPHATASE YOR283W-RELATED"/>
    <property type="match status" value="1"/>
</dbReference>
<dbReference type="Pfam" id="PF00300">
    <property type="entry name" value="His_Phos_1"/>
    <property type="match status" value="1"/>
</dbReference>
<evidence type="ECO:0008006" key="4">
    <source>
        <dbReference type="Google" id="ProtNLM"/>
    </source>
</evidence>
<dbReference type="GO" id="GO:0016791">
    <property type="term" value="F:phosphatase activity"/>
    <property type="evidence" value="ECO:0007669"/>
    <property type="project" value="TreeGrafter"/>
</dbReference>
<dbReference type="CDD" id="cd07067">
    <property type="entry name" value="HP_PGM_like"/>
    <property type="match status" value="1"/>
</dbReference>
<accession>A0A1B8GSJ5</accession>
<dbReference type="AlphaFoldDB" id="A0A1B8GSJ5"/>
<protein>
    <recommendedName>
        <fullName evidence="4">Phosphoglycerate mutase</fullName>
    </recommendedName>
</protein>
<feature type="region of interest" description="Disordered" evidence="1">
    <location>
        <begin position="221"/>
        <end position="243"/>
    </location>
</feature>
<evidence type="ECO:0000313" key="3">
    <source>
        <dbReference type="Proteomes" id="UP000091956"/>
    </source>
</evidence>
<dbReference type="GO" id="GO:0005737">
    <property type="term" value="C:cytoplasm"/>
    <property type="evidence" value="ECO:0007669"/>
    <property type="project" value="TreeGrafter"/>
</dbReference>
<dbReference type="Gene3D" id="3.40.50.1240">
    <property type="entry name" value="Phosphoglycerate mutase-like"/>
    <property type="match status" value="1"/>
</dbReference>
<dbReference type="InterPro" id="IPR013078">
    <property type="entry name" value="His_Pase_superF_clade-1"/>
</dbReference>
<reference evidence="3" key="2">
    <citation type="journal article" date="2018" name="Nat. Commun.">
        <title>Extreme sensitivity to ultraviolet light in the fungal pathogen causing white-nose syndrome of bats.</title>
        <authorList>
            <person name="Palmer J.M."/>
            <person name="Drees K.P."/>
            <person name="Foster J.T."/>
            <person name="Lindner D.L."/>
        </authorList>
    </citation>
    <scope>NUCLEOTIDE SEQUENCE [LARGE SCALE GENOMIC DNA]</scope>
    <source>
        <strain evidence="3">UAMH 10579</strain>
    </source>
</reference>
<name>A0A1B8GSJ5_9PEZI</name>
<dbReference type="Proteomes" id="UP000091956">
    <property type="component" value="Unassembled WGS sequence"/>
</dbReference>
<evidence type="ECO:0000313" key="2">
    <source>
        <dbReference type="EMBL" id="OBT98813.2"/>
    </source>
</evidence>
<gene>
    <name evidence="2" type="ORF">VE01_03346</name>
</gene>
<dbReference type="PANTHER" id="PTHR48100:SF24">
    <property type="entry name" value="PHOSPHOGLYCERATE MUTASE"/>
    <property type="match status" value="1"/>
</dbReference>
<dbReference type="EMBL" id="KV460215">
    <property type="protein sequence ID" value="OBT98813.2"/>
    <property type="molecule type" value="Genomic_DNA"/>
</dbReference>
<dbReference type="InterPro" id="IPR050275">
    <property type="entry name" value="PGM_Phosphatase"/>
</dbReference>
<proteinExistence type="predicted"/>
<dbReference type="SUPFAM" id="SSF53254">
    <property type="entry name" value="Phosphoglycerate mutase-like"/>
    <property type="match status" value="1"/>
</dbReference>